<dbReference type="NCBIfam" id="NF033516">
    <property type="entry name" value="transpos_IS3"/>
    <property type="match status" value="1"/>
</dbReference>
<accession>A0A0R2EZZ8</accession>
<dbReference type="STRING" id="1423730.FC75_GL001975"/>
<dbReference type="Proteomes" id="UP000050865">
    <property type="component" value="Unassembled WGS sequence"/>
</dbReference>
<gene>
    <name evidence="3" type="ORF">FC75_GL001975</name>
</gene>
<sequence>MKASVVTSLRPQYGLPALLAALKLPRATYYDRLKRDKKPDKYAKLKAFIRPLFHEKHEIYGYRRIYKETLKAGFKYAEETVWRVMRRMGLSVTLYSKHTSRYSSYKGTVGNVAKNVLKQHFNATLPLTVMHTDVTQVRLANGQWGYISAITDEASREVLAFSVSSSPNKEMIQETLNELKRHLLPGSRPILHSDQGWQYQIPSYVAQLKQMNIQQSMSRKGNCHDNAPIESFFNLLKRECLNRLTIGNIANLRDKVAEYSDWFNHERISLNKDGLTPVEYREMMVTEQMEVA</sequence>
<dbReference type="Gene3D" id="3.30.420.10">
    <property type="entry name" value="Ribonuclease H-like superfamily/Ribonuclease H"/>
    <property type="match status" value="1"/>
</dbReference>
<dbReference type="GO" id="GO:0015074">
    <property type="term" value="P:DNA integration"/>
    <property type="evidence" value="ECO:0007669"/>
    <property type="project" value="InterPro"/>
</dbReference>
<name>A0A0R2EZZ8_9LACO</name>
<dbReference type="InterPro" id="IPR048020">
    <property type="entry name" value="Transpos_IS3"/>
</dbReference>
<dbReference type="Pfam" id="PF13333">
    <property type="entry name" value="rve_2"/>
    <property type="match status" value="1"/>
</dbReference>
<comment type="caution">
    <text evidence="3">The sequence shown here is derived from an EMBL/GenBank/DDBJ whole genome shotgun (WGS) entry which is preliminary data.</text>
</comment>
<comment type="function">
    <text evidence="1">Involved in the transposition of the insertion sequence.</text>
</comment>
<dbReference type="InterPro" id="IPR001584">
    <property type="entry name" value="Integrase_cat-core"/>
</dbReference>
<dbReference type="InterPro" id="IPR012337">
    <property type="entry name" value="RNaseH-like_sf"/>
</dbReference>
<dbReference type="PANTHER" id="PTHR46889">
    <property type="entry name" value="TRANSPOSASE INSF FOR INSERTION SEQUENCE IS3B-RELATED"/>
    <property type="match status" value="1"/>
</dbReference>
<feature type="domain" description="Integrase catalytic" evidence="2">
    <location>
        <begin position="122"/>
        <end position="285"/>
    </location>
</feature>
<dbReference type="InterPro" id="IPR050900">
    <property type="entry name" value="Transposase_IS3/IS150/IS904"/>
</dbReference>
<proteinExistence type="predicted"/>
<evidence type="ECO:0000259" key="2">
    <source>
        <dbReference type="PROSITE" id="PS50994"/>
    </source>
</evidence>
<dbReference type="PATRIC" id="fig|1423730.4.peg.2054"/>
<dbReference type="SUPFAM" id="SSF53098">
    <property type="entry name" value="Ribonuclease H-like"/>
    <property type="match status" value="1"/>
</dbReference>
<dbReference type="PROSITE" id="PS50994">
    <property type="entry name" value="INTEGRASE"/>
    <property type="match status" value="1"/>
</dbReference>
<organism evidence="3 4">
    <name type="scientific">Lacticaseibacillus camelliae DSM 22697 = JCM 13995</name>
    <dbReference type="NCBI Taxonomy" id="1423730"/>
    <lineage>
        <taxon>Bacteria</taxon>
        <taxon>Bacillati</taxon>
        <taxon>Bacillota</taxon>
        <taxon>Bacilli</taxon>
        <taxon>Lactobacillales</taxon>
        <taxon>Lactobacillaceae</taxon>
        <taxon>Lacticaseibacillus</taxon>
    </lineage>
</organism>
<evidence type="ECO:0000313" key="4">
    <source>
        <dbReference type="Proteomes" id="UP000050865"/>
    </source>
</evidence>
<dbReference type="Pfam" id="PF13276">
    <property type="entry name" value="HTH_21"/>
    <property type="match status" value="1"/>
</dbReference>
<reference evidence="3 4" key="1">
    <citation type="journal article" date="2015" name="Genome Announc.">
        <title>Expanding the biotechnology potential of lactobacilli through comparative genomics of 213 strains and associated genera.</title>
        <authorList>
            <person name="Sun Z."/>
            <person name="Harris H.M."/>
            <person name="McCann A."/>
            <person name="Guo C."/>
            <person name="Argimon S."/>
            <person name="Zhang W."/>
            <person name="Yang X."/>
            <person name="Jeffery I.B."/>
            <person name="Cooney J.C."/>
            <person name="Kagawa T.F."/>
            <person name="Liu W."/>
            <person name="Song Y."/>
            <person name="Salvetti E."/>
            <person name="Wrobel A."/>
            <person name="Rasinkangas P."/>
            <person name="Parkhill J."/>
            <person name="Rea M.C."/>
            <person name="O'Sullivan O."/>
            <person name="Ritari J."/>
            <person name="Douillard F.P."/>
            <person name="Paul Ross R."/>
            <person name="Yang R."/>
            <person name="Briner A.E."/>
            <person name="Felis G.E."/>
            <person name="de Vos W.M."/>
            <person name="Barrangou R."/>
            <person name="Klaenhammer T.R."/>
            <person name="Caufield P.W."/>
            <person name="Cui Y."/>
            <person name="Zhang H."/>
            <person name="O'Toole P.W."/>
        </authorList>
    </citation>
    <scope>NUCLEOTIDE SEQUENCE [LARGE SCALE GENOMIC DNA]</scope>
    <source>
        <strain evidence="3 4">DSM 22697</strain>
    </source>
</reference>
<dbReference type="GO" id="GO:0003676">
    <property type="term" value="F:nucleic acid binding"/>
    <property type="evidence" value="ECO:0007669"/>
    <property type="project" value="InterPro"/>
</dbReference>
<dbReference type="AlphaFoldDB" id="A0A0R2EZZ8"/>
<dbReference type="PANTHER" id="PTHR46889:SF4">
    <property type="entry name" value="TRANSPOSASE INSO FOR INSERTION SEQUENCE ELEMENT IS911B-RELATED"/>
    <property type="match status" value="1"/>
</dbReference>
<keyword evidence="4" id="KW-1185">Reference proteome</keyword>
<dbReference type="InterPro" id="IPR036397">
    <property type="entry name" value="RNaseH_sf"/>
</dbReference>
<evidence type="ECO:0000313" key="3">
    <source>
        <dbReference type="EMBL" id="KRN21913.1"/>
    </source>
</evidence>
<evidence type="ECO:0000256" key="1">
    <source>
        <dbReference type="ARBA" id="ARBA00002286"/>
    </source>
</evidence>
<dbReference type="InterPro" id="IPR025948">
    <property type="entry name" value="HTH-like_dom"/>
</dbReference>
<dbReference type="EMBL" id="AYZJ01000038">
    <property type="protein sequence ID" value="KRN21913.1"/>
    <property type="molecule type" value="Genomic_DNA"/>
</dbReference>
<dbReference type="Pfam" id="PF00665">
    <property type="entry name" value="rve"/>
    <property type="match status" value="1"/>
</dbReference>
<protein>
    <submittedName>
        <fullName evidence="3">Transposase IS150 IS3 family protein</fullName>
    </submittedName>
</protein>